<dbReference type="Gene3D" id="3.50.50.60">
    <property type="entry name" value="FAD/NAD(P)-binding domain"/>
    <property type="match status" value="1"/>
</dbReference>
<keyword evidence="3" id="KW-1185">Reference proteome</keyword>
<reference evidence="2 3" key="1">
    <citation type="journal article" date="2015" name="Genome Announc.">
        <title>Draft Genome Sequence and Gene Annotation of the Entomopathogenic Fungus Verticillium hemipterigenum.</title>
        <authorList>
            <person name="Horn F."/>
            <person name="Habel A."/>
            <person name="Scharf D.H."/>
            <person name="Dworschak J."/>
            <person name="Brakhage A.A."/>
            <person name="Guthke R."/>
            <person name="Hertweck C."/>
            <person name="Linde J."/>
        </authorList>
    </citation>
    <scope>NUCLEOTIDE SEQUENCE [LARGE SCALE GENOMIC DNA]</scope>
</reference>
<dbReference type="PRINTS" id="PR00419">
    <property type="entry name" value="ADXRDTASE"/>
</dbReference>
<dbReference type="AlphaFoldDB" id="A0A0A1T374"/>
<accession>A0A0A1T374</accession>
<feature type="domain" description="Amine oxidase" evidence="1">
    <location>
        <begin position="103"/>
        <end position="564"/>
    </location>
</feature>
<proteinExistence type="predicted"/>
<dbReference type="GO" id="GO:0003682">
    <property type="term" value="F:chromatin binding"/>
    <property type="evidence" value="ECO:0007669"/>
    <property type="project" value="TreeGrafter"/>
</dbReference>
<dbReference type="InterPro" id="IPR002937">
    <property type="entry name" value="Amino_oxidase"/>
</dbReference>
<dbReference type="PANTHER" id="PTHR10742:SF414">
    <property type="entry name" value="CONTAINING AMINE OXIDASE, PUTATIVE (AFU_ORTHOLOGUE AFUA_3G12150)-RELATED"/>
    <property type="match status" value="1"/>
</dbReference>
<dbReference type="SUPFAM" id="SSF51905">
    <property type="entry name" value="FAD/NAD(P)-binding domain"/>
    <property type="match status" value="1"/>
</dbReference>
<dbReference type="Gene3D" id="3.90.660.10">
    <property type="match status" value="1"/>
</dbReference>
<name>A0A0A1T374_9HYPO</name>
<dbReference type="GO" id="GO:0050660">
    <property type="term" value="F:flavin adenine dinucleotide binding"/>
    <property type="evidence" value="ECO:0007669"/>
    <property type="project" value="TreeGrafter"/>
</dbReference>
<dbReference type="Pfam" id="PF01593">
    <property type="entry name" value="Amino_oxidase"/>
    <property type="match status" value="1"/>
</dbReference>
<dbReference type="GO" id="GO:0016491">
    <property type="term" value="F:oxidoreductase activity"/>
    <property type="evidence" value="ECO:0007669"/>
    <property type="project" value="InterPro"/>
</dbReference>
<dbReference type="STRING" id="1531966.A0A0A1T374"/>
<dbReference type="InterPro" id="IPR050281">
    <property type="entry name" value="Flavin_monoamine_oxidase"/>
</dbReference>
<evidence type="ECO:0000313" key="3">
    <source>
        <dbReference type="Proteomes" id="UP000039046"/>
    </source>
</evidence>
<organism evidence="2 3">
    <name type="scientific">[Torrubiella] hemipterigena</name>
    <dbReference type="NCBI Taxonomy" id="1531966"/>
    <lineage>
        <taxon>Eukaryota</taxon>
        <taxon>Fungi</taxon>
        <taxon>Dikarya</taxon>
        <taxon>Ascomycota</taxon>
        <taxon>Pezizomycotina</taxon>
        <taxon>Sordariomycetes</taxon>
        <taxon>Hypocreomycetidae</taxon>
        <taxon>Hypocreales</taxon>
        <taxon>Clavicipitaceae</taxon>
        <taxon>Clavicipitaceae incertae sedis</taxon>
        <taxon>'Torrubiella' clade</taxon>
    </lineage>
</organism>
<dbReference type="Proteomes" id="UP000039046">
    <property type="component" value="Unassembled WGS sequence"/>
</dbReference>
<dbReference type="EMBL" id="CDHN01000004">
    <property type="protein sequence ID" value="CEJ91636.1"/>
    <property type="molecule type" value="Genomic_DNA"/>
</dbReference>
<evidence type="ECO:0000313" key="2">
    <source>
        <dbReference type="EMBL" id="CEJ91636.1"/>
    </source>
</evidence>
<dbReference type="SUPFAM" id="SSF54373">
    <property type="entry name" value="FAD-linked reductases, C-terminal domain"/>
    <property type="match status" value="1"/>
</dbReference>
<dbReference type="HOGENOM" id="CLU_004498_7_1_1"/>
<protein>
    <recommendedName>
        <fullName evidence="1">Amine oxidase domain-containing protein</fullName>
    </recommendedName>
</protein>
<dbReference type="PANTHER" id="PTHR10742">
    <property type="entry name" value="FLAVIN MONOAMINE OXIDASE"/>
    <property type="match status" value="1"/>
</dbReference>
<dbReference type="InterPro" id="IPR036188">
    <property type="entry name" value="FAD/NAD-bd_sf"/>
</dbReference>
<dbReference type="OrthoDB" id="5046242at2759"/>
<gene>
    <name evidence="2" type="ORF">VHEMI07337</name>
</gene>
<dbReference type="GO" id="GO:0006338">
    <property type="term" value="P:chromatin remodeling"/>
    <property type="evidence" value="ECO:0007669"/>
    <property type="project" value="TreeGrafter"/>
</dbReference>
<sequence>MLVVGLAQQPIHLTYIYPTRVSQSLLSCFGRGMDAFSVCFTNISERSTSRIYQDLFYTTGLGKLSIKDSEEVERFKMTTNQYQKYRAFELGAKPRVCIIGAGISGLRCADVLLRHGFDVTILEGRNRVGGRVHQQTMKSGHDIDMGPNWIHGTEENPIHDLAKDTGTVIGSWDDSTNIFDEQGALLSQEEGENYSTTMWNIIQDAFAYSNKSCSEIDPSRSLLDFFGEIVEEKITRTEPNFESKRKIILQMCHMWGAFVGSPISTQSLKYFWLEECIDGENLLCAGTYKQILQTIAKPALDAASIQYNTTVQRITRLEQAGSQVSVTTNTNQTLEFAEVICTTPLGWLKRNKDSAFKPPLPHSLSSAIDKIGYGCLEKVYVNFPEAFWLQGSDETKKTKGFVQWISPEYATSSNPHKWHQEMVELASIDPRAAHPTLLFYIFGDQSRHVTSTLASLDTQEQKQKFLTSMFEPCYSRLHNYNASDPKCQPIEFLATEWLNDELAGNGSYANFQIGLEDGDKAIEIMREGLPDYGLWFAGEHTAPFVALGTATGAYWSGELVAKRIAKAYNKTETPNLEGE</sequence>
<evidence type="ECO:0000259" key="1">
    <source>
        <dbReference type="Pfam" id="PF01593"/>
    </source>
</evidence>